<evidence type="ECO:0000313" key="12">
    <source>
        <dbReference type="EMBL" id="KAK7601029.1"/>
    </source>
</evidence>
<dbReference type="Gene3D" id="3.30.160.60">
    <property type="entry name" value="Classic Zinc Finger"/>
    <property type="match status" value="1"/>
</dbReference>
<keyword evidence="4 6" id="KW-0863">Zinc-finger</keyword>
<dbReference type="SUPFAM" id="SSF57845">
    <property type="entry name" value="B-box zinc-binding domain"/>
    <property type="match status" value="1"/>
</dbReference>
<name>A0AAN9TKY0_9HEMI</name>
<reference evidence="12 13" key="1">
    <citation type="submission" date="2024-03" db="EMBL/GenBank/DDBJ databases">
        <title>Adaptation during the transition from Ophiocordyceps entomopathogen to insect associate is accompanied by gene loss and intensified selection.</title>
        <authorList>
            <person name="Ward C.M."/>
            <person name="Onetto C.A."/>
            <person name="Borneman A.R."/>
        </authorList>
    </citation>
    <scope>NUCLEOTIDE SEQUENCE [LARGE SCALE GENOMIC DNA]</scope>
    <source>
        <strain evidence="12">AWRI1</strain>
        <tissue evidence="12">Single Adult Female</tissue>
    </source>
</reference>
<keyword evidence="13" id="KW-1185">Reference proteome</keyword>
<dbReference type="InterPro" id="IPR001258">
    <property type="entry name" value="NHL_repeat"/>
</dbReference>
<dbReference type="CDD" id="cd16579">
    <property type="entry name" value="RING-HC_PML_C-V"/>
    <property type="match status" value="1"/>
</dbReference>
<dbReference type="GO" id="GO:0005654">
    <property type="term" value="C:nucleoplasm"/>
    <property type="evidence" value="ECO:0007669"/>
    <property type="project" value="TreeGrafter"/>
</dbReference>
<evidence type="ECO:0000256" key="6">
    <source>
        <dbReference type="PROSITE-ProRule" id="PRU00024"/>
    </source>
</evidence>
<dbReference type="EMBL" id="JBBCAQ010000010">
    <property type="protein sequence ID" value="KAK7601029.1"/>
    <property type="molecule type" value="Genomic_DNA"/>
</dbReference>
<keyword evidence="5" id="KW-0862">Zinc</keyword>
<evidence type="ECO:0000256" key="8">
    <source>
        <dbReference type="PROSITE-ProRule" id="PRU00504"/>
    </source>
</evidence>
<dbReference type="PROSITE" id="PS50194">
    <property type="entry name" value="FILAMIN_REPEAT"/>
    <property type="match status" value="1"/>
</dbReference>
<keyword evidence="3" id="KW-0677">Repeat</keyword>
<dbReference type="InterPro" id="IPR017907">
    <property type="entry name" value="Znf_RING_CS"/>
</dbReference>
<evidence type="ECO:0000256" key="4">
    <source>
        <dbReference type="ARBA" id="ARBA00022771"/>
    </source>
</evidence>
<dbReference type="SUPFAM" id="SSF81296">
    <property type="entry name" value="E set domains"/>
    <property type="match status" value="1"/>
</dbReference>
<proteinExistence type="inferred from homology"/>
<evidence type="ECO:0000313" key="13">
    <source>
        <dbReference type="Proteomes" id="UP001367676"/>
    </source>
</evidence>
<evidence type="ECO:0000256" key="5">
    <source>
        <dbReference type="ARBA" id="ARBA00022833"/>
    </source>
</evidence>
<evidence type="ECO:0000256" key="7">
    <source>
        <dbReference type="PROSITE-ProRule" id="PRU00087"/>
    </source>
</evidence>
<dbReference type="InterPro" id="IPR014756">
    <property type="entry name" value="Ig_E-set"/>
</dbReference>
<dbReference type="SMART" id="SM00184">
    <property type="entry name" value="RING"/>
    <property type="match status" value="1"/>
</dbReference>
<dbReference type="Gene3D" id="2.60.40.10">
    <property type="entry name" value="Immunoglobulins"/>
    <property type="match status" value="1"/>
</dbReference>
<dbReference type="SUPFAM" id="SSF101898">
    <property type="entry name" value="NHL repeat"/>
    <property type="match status" value="1"/>
</dbReference>
<dbReference type="InterPro" id="IPR013783">
    <property type="entry name" value="Ig-like_fold"/>
</dbReference>
<evidence type="ECO:0000256" key="9">
    <source>
        <dbReference type="SAM" id="Coils"/>
    </source>
</evidence>
<feature type="repeat" description="NHL" evidence="8">
    <location>
        <begin position="431"/>
        <end position="471"/>
    </location>
</feature>
<evidence type="ECO:0000259" key="10">
    <source>
        <dbReference type="PROSITE" id="PS50089"/>
    </source>
</evidence>
<feature type="domain" description="B box-type" evidence="11">
    <location>
        <begin position="111"/>
        <end position="156"/>
    </location>
</feature>
<dbReference type="InterPro" id="IPR017868">
    <property type="entry name" value="Filamin/ABP280_repeat-like"/>
</dbReference>
<dbReference type="PROSITE" id="PS00518">
    <property type="entry name" value="ZF_RING_1"/>
    <property type="match status" value="1"/>
</dbReference>
<keyword evidence="9" id="KW-0175">Coiled coil</keyword>
<dbReference type="PANTHER" id="PTHR25462:SF285">
    <property type="entry name" value="RING-TYPE DOMAIN-CONTAINING PROTEIN"/>
    <property type="match status" value="1"/>
</dbReference>
<keyword evidence="2" id="KW-0479">Metal-binding</keyword>
<feature type="repeat" description="Filamin" evidence="7">
    <location>
        <begin position="345"/>
        <end position="419"/>
    </location>
</feature>
<dbReference type="SUPFAM" id="SSF57850">
    <property type="entry name" value="RING/U-box"/>
    <property type="match status" value="1"/>
</dbReference>
<comment type="caution">
    <text evidence="12">The sequence shown here is derived from an EMBL/GenBank/DDBJ whole genome shotgun (WGS) entry which is preliminary data.</text>
</comment>
<dbReference type="InterPro" id="IPR013083">
    <property type="entry name" value="Znf_RING/FYVE/PHD"/>
</dbReference>
<comment type="similarity">
    <text evidence="1">Belongs to the TRIM/RBCC family.</text>
</comment>
<dbReference type="SMART" id="SM00557">
    <property type="entry name" value="IG_FLMN"/>
    <property type="match status" value="1"/>
</dbReference>
<dbReference type="InterPro" id="IPR000315">
    <property type="entry name" value="Znf_B-box"/>
</dbReference>
<protein>
    <recommendedName>
        <fullName evidence="14">Tripartite motif-containing protein 2</fullName>
    </recommendedName>
</protein>
<dbReference type="PANTHER" id="PTHR25462">
    <property type="entry name" value="BONUS, ISOFORM C-RELATED"/>
    <property type="match status" value="1"/>
</dbReference>
<sequence>MVSINSTLVETVSINYEDFSESFLTCGTCLCVYNGVDHIPKLLPCSHTVCLDCLNRIADVRSREIGVFRCPICRELTNIPQGGISALPPSFLVNRLLDLMSRQRRHIIPTCSDHSNQILYTCETCDVIFCVLCQNGASHKPINEESKNCEHTVVPYAVAIKRMAEILIYKANECLSKLTGARDTVNAELEKLNTSGDECIQMLNKTFQEIHDAVDQRKNELIVKIQETKENKKAILNEQLILIEDEKKKVEKICDGLEYQTDTHAINQKITSLSENIDSIRILEEPRENSYVCCNMNHEKKLDQLMDLVSVLGKIVSTTSLPRLSTLHMPDNCVVNLEVIATIQTVDYHGKPRSSGGDPITARLNRKEATESMSVPVEVEDLDDGSYAVKFRPQTVGCYVLEVLILGRHINDGIRTFMVSKHNNPICVHGQSRGDSADEYLQPAAIAIDHYKNLIYVLDTGNSRIKVLTSNLEFLRHIENPCMKGRACTGIGLFASLERDTDDWIAAVNWRSKFVTRMTVHGETLNEFTHLSLQEPTHLAVDTKKNNIIVSDSVNCSILVFNIIGELLFIVDRKEHRKRSLALISCVSVGLNSEIIVADSRIQIYSSDGVKQNEIITEGDGFYGGISVDNKGILVATRSEKARHFIQVINSTSGMILNTIDSHNSRLCRPAGLMCTNDNHVVVVDLGNDAVKKYRYW</sequence>
<dbReference type="AlphaFoldDB" id="A0AAN9TKY0"/>
<dbReference type="GO" id="GO:0008270">
    <property type="term" value="F:zinc ion binding"/>
    <property type="evidence" value="ECO:0007669"/>
    <property type="project" value="UniProtKB-KW"/>
</dbReference>
<dbReference type="PROSITE" id="PS50089">
    <property type="entry name" value="ZF_RING_2"/>
    <property type="match status" value="1"/>
</dbReference>
<feature type="coiled-coil region" evidence="9">
    <location>
        <begin position="211"/>
        <end position="238"/>
    </location>
</feature>
<dbReference type="InterPro" id="IPR001841">
    <property type="entry name" value="Znf_RING"/>
</dbReference>
<dbReference type="Gene3D" id="3.30.40.10">
    <property type="entry name" value="Zinc/RING finger domain, C3HC4 (zinc finger)"/>
    <property type="match status" value="1"/>
</dbReference>
<dbReference type="Gene3D" id="2.120.10.30">
    <property type="entry name" value="TolB, C-terminal domain"/>
    <property type="match status" value="1"/>
</dbReference>
<dbReference type="Proteomes" id="UP001367676">
    <property type="component" value="Unassembled WGS sequence"/>
</dbReference>
<evidence type="ECO:0000256" key="2">
    <source>
        <dbReference type="ARBA" id="ARBA00022723"/>
    </source>
</evidence>
<accession>A0AAN9TKY0</accession>
<evidence type="ECO:0000259" key="11">
    <source>
        <dbReference type="PROSITE" id="PS50119"/>
    </source>
</evidence>
<gene>
    <name evidence="12" type="ORF">V9T40_008470</name>
</gene>
<dbReference type="InterPro" id="IPR011042">
    <property type="entry name" value="6-blade_b-propeller_TolB-like"/>
</dbReference>
<evidence type="ECO:0000256" key="3">
    <source>
        <dbReference type="ARBA" id="ARBA00022737"/>
    </source>
</evidence>
<dbReference type="PROSITE" id="PS51125">
    <property type="entry name" value="NHL"/>
    <property type="match status" value="1"/>
</dbReference>
<evidence type="ECO:0008006" key="14">
    <source>
        <dbReference type="Google" id="ProtNLM"/>
    </source>
</evidence>
<evidence type="ECO:0000256" key="1">
    <source>
        <dbReference type="ARBA" id="ARBA00008518"/>
    </source>
</evidence>
<feature type="domain" description="RING-type" evidence="10">
    <location>
        <begin position="26"/>
        <end position="74"/>
    </location>
</feature>
<dbReference type="GO" id="GO:0061630">
    <property type="term" value="F:ubiquitin protein ligase activity"/>
    <property type="evidence" value="ECO:0007669"/>
    <property type="project" value="TreeGrafter"/>
</dbReference>
<dbReference type="PROSITE" id="PS50119">
    <property type="entry name" value="ZF_BBOX"/>
    <property type="match status" value="1"/>
</dbReference>
<dbReference type="InterPro" id="IPR001298">
    <property type="entry name" value="Filamin/ABP280_rpt"/>
</dbReference>
<dbReference type="InterPro" id="IPR047153">
    <property type="entry name" value="TRIM45/56/19-like"/>
</dbReference>
<dbReference type="Pfam" id="PF00630">
    <property type="entry name" value="Filamin"/>
    <property type="match status" value="1"/>
</dbReference>
<organism evidence="12 13">
    <name type="scientific">Parthenolecanium corni</name>
    <dbReference type="NCBI Taxonomy" id="536013"/>
    <lineage>
        <taxon>Eukaryota</taxon>
        <taxon>Metazoa</taxon>
        <taxon>Ecdysozoa</taxon>
        <taxon>Arthropoda</taxon>
        <taxon>Hexapoda</taxon>
        <taxon>Insecta</taxon>
        <taxon>Pterygota</taxon>
        <taxon>Neoptera</taxon>
        <taxon>Paraneoptera</taxon>
        <taxon>Hemiptera</taxon>
        <taxon>Sternorrhyncha</taxon>
        <taxon>Coccoidea</taxon>
        <taxon>Coccidae</taxon>
        <taxon>Parthenolecanium</taxon>
    </lineage>
</organism>